<name>A0AAV3RSH2_LITER</name>
<dbReference type="InterPro" id="IPR001584">
    <property type="entry name" value="Integrase_cat-core"/>
</dbReference>
<dbReference type="EMBL" id="BAABME010010635">
    <property type="protein sequence ID" value="GAA0180538.1"/>
    <property type="molecule type" value="Genomic_DNA"/>
</dbReference>
<dbReference type="SUPFAM" id="SSF53098">
    <property type="entry name" value="Ribonuclease H-like"/>
    <property type="match status" value="1"/>
</dbReference>
<comment type="caution">
    <text evidence="2">The sequence shown here is derived from an EMBL/GenBank/DDBJ whole genome shotgun (WGS) entry which is preliminary data.</text>
</comment>
<dbReference type="AlphaFoldDB" id="A0AAV3RSH2"/>
<accession>A0AAV3RSH2</accession>
<reference evidence="2 3" key="1">
    <citation type="submission" date="2024-01" db="EMBL/GenBank/DDBJ databases">
        <title>The complete chloroplast genome sequence of Lithospermum erythrorhizon: insights into the phylogenetic relationship among Boraginaceae species and the maternal lineages of purple gromwells.</title>
        <authorList>
            <person name="Okada T."/>
            <person name="Watanabe K."/>
        </authorList>
    </citation>
    <scope>NUCLEOTIDE SEQUENCE [LARGE SCALE GENOMIC DNA]</scope>
</reference>
<dbReference type="InterPro" id="IPR050951">
    <property type="entry name" value="Retrovirus_Pol_polyprotein"/>
</dbReference>
<evidence type="ECO:0000313" key="2">
    <source>
        <dbReference type="EMBL" id="GAA0180538.1"/>
    </source>
</evidence>
<dbReference type="PROSITE" id="PS50994">
    <property type="entry name" value="INTEGRASE"/>
    <property type="match status" value="1"/>
</dbReference>
<organism evidence="2 3">
    <name type="scientific">Lithospermum erythrorhizon</name>
    <name type="common">Purple gromwell</name>
    <name type="synonym">Lithospermum officinale var. erythrorhizon</name>
    <dbReference type="NCBI Taxonomy" id="34254"/>
    <lineage>
        <taxon>Eukaryota</taxon>
        <taxon>Viridiplantae</taxon>
        <taxon>Streptophyta</taxon>
        <taxon>Embryophyta</taxon>
        <taxon>Tracheophyta</taxon>
        <taxon>Spermatophyta</taxon>
        <taxon>Magnoliopsida</taxon>
        <taxon>eudicotyledons</taxon>
        <taxon>Gunneridae</taxon>
        <taxon>Pentapetalae</taxon>
        <taxon>asterids</taxon>
        <taxon>lamiids</taxon>
        <taxon>Boraginales</taxon>
        <taxon>Boraginaceae</taxon>
        <taxon>Boraginoideae</taxon>
        <taxon>Lithospermeae</taxon>
        <taxon>Lithospermum</taxon>
    </lineage>
</organism>
<dbReference type="GO" id="GO:0003676">
    <property type="term" value="F:nucleic acid binding"/>
    <property type="evidence" value="ECO:0007669"/>
    <property type="project" value="InterPro"/>
</dbReference>
<dbReference type="GO" id="GO:0015074">
    <property type="term" value="P:DNA integration"/>
    <property type="evidence" value="ECO:0007669"/>
    <property type="project" value="InterPro"/>
</dbReference>
<proteinExistence type="predicted"/>
<dbReference type="InterPro" id="IPR012337">
    <property type="entry name" value="RNaseH-like_sf"/>
</dbReference>
<evidence type="ECO:0000259" key="1">
    <source>
        <dbReference type="PROSITE" id="PS50994"/>
    </source>
</evidence>
<keyword evidence="3" id="KW-1185">Reference proteome</keyword>
<gene>
    <name evidence="2" type="ORF">LIER_30122</name>
</gene>
<dbReference type="Gene3D" id="3.30.420.10">
    <property type="entry name" value="Ribonuclease H-like superfamily/Ribonuclease H"/>
    <property type="match status" value="1"/>
</dbReference>
<dbReference type="Proteomes" id="UP001454036">
    <property type="component" value="Unassembled WGS sequence"/>
</dbReference>
<dbReference type="InterPro" id="IPR036397">
    <property type="entry name" value="RNaseH_sf"/>
</dbReference>
<protein>
    <recommendedName>
        <fullName evidence="1">Integrase catalytic domain-containing protein</fullName>
    </recommendedName>
</protein>
<evidence type="ECO:0000313" key="3">
    <source>
        <dbReference type="Proteomes" id="UP001454036"/>
    </source>
</evidence>
<dbReference type="PANTHER" id="PTHR37984">
    <property type="entry name" value="PROTEIN CBG26694"/>
    <property type="match status" value="1"/>
</dbReference>
<feature type="domain" description="Integrase catalytic" evidence="1">
    <location>
        <begin position="72"/>
        <end position="151"/>
    </location>
</feature>
<sequence length="151" mass="16858">MNNDQVLYEVDEGEVCGYHMGGGGGQSLALKITRAGYFWPMLIMDASENVKRCDSCPKMQAIPRQLLTEMTHILSPISFSMWGIDLVGQFLKPSVKYKDAIVAVDYFSKSVEAAPMKKTNAKDVKEFIWKNIITRFGIPKIIGFDNGLSLT</sequence>
<dbReference type="PANTHER" id="PTHR37984:SF5">
    <property type="entry name" value="PROTEIN NYNRIN-LIKE"/>
    <property type="match status" value="1"/>
</dbReference>